<feature type="domain" description="3-hydroxyacyl-CoA dehydrogenase NAD binding" evidence="9">
    <location>
        <begin position="5"/>
        <end position="184"/>
    </location>
</feature>
<dbReference type="EC" id="1.1.1.35" evidence="10"/>
<evidence type="ECO:0000313" key="11">
    <source>
        <dbReference type="Proteomes" id="UP001209229"/>
    </source>
</evidence>
<evidence type="ECO:0000256" key="6">
    <source>
        <dbReference type="ARBA" id="ARBA00049556"/>
    </source>
</evidence>
<feature type="site" description="Important for catalytic activity" evidence="7">
    <location>
        <position position="141"/>
    </location>
</feature>
<organism evidence="10 11">
    <name type="scientific">Plebeiibacterium sediminum</name>
    <dbReference type="NCBI Taxonomy" id="2992112"/>
    <lineage>
        <taxon>Bacteria</taxon>
        <taxon>Pseudomonadati</taxon>
        <taxon>Bacteroidota</taxon>
        <taxon>Bacteroidia</taxon>
        <taxon>Marinilabiliales</taxon>
        <taxon>Marinilabiliaceae</taxon>
        <taxon>Plebeiibacterium</taxon>
    </lineage>
</organism>
<dbReference type="SUPFAM" id="SSF51735">
    <property type="entry name" value="NAD(P)-binding Rossmann-fold domains"/>
    <property type="match status" value="1"/>
</dbReference>
<keyword evidence="11" id="KW-1185">Reference proteome</keyword>
<comment type="caution">
    <text evidence="10">The sequence shown here is derived from an EMBL/GenBank/DDBJ whole genome shotgun (WGS) entry which is preliminary data.</text>
</comment>
<keyword evidence="3 10" id="KW-0560">Oxidoreductase</keyword>
<keyword evidence="4" id="KW-0520">NAD</keyword>
<feature type="domain" description="3-hydroxyacyl-CoA dehydrogenase C-terminal" evidence="8">
    <location>
        <begin position="189"/>
        <end position="287"/>
    </location>
</feature>
<dbReference type="Pfam" id="PF02737">
    <property type="entry name" value="3HCDH_N"/>
    <property type="match status" value="1"/>
</dbReference>
<evidence type="ECO:0000256" key="3">
    <source>
        <dbReference type="ARBA" id="ARBA00023002"/>
    </source>
</evidence>
<evidence type="ECO:0000256" key="2">
    <source>
        <dbReference type="ARBA" id="ARBA00022832"/>
    </source>
</evidence>
<dbReference type="InterPro" id="IPR006176">
    <property type="entry name" value="3-OHacyl-CoA_DH_NAD-bd"/>
</dbReference>
<dbReference type="InterPro" id="IPR008927">
    <property type="entry name" value="6-PGluconate_DH-like_C_sf"/>
</dbReference>
<dbReference type="InterPro" id="IPR052242">
    <property type="entry name" value="Mito_3-hydroxyacyl-CoA_DH"/>
</dbReference>
<dbReference type="EMBL" id="JAPDPJ010000096">
    <property type="protein sequence ID" value="MCW3789288.1"/>
    <property type="molecule type" value="Genomic_DNA"/>
</dbReference>
<gene>
    <name evidence="10" type="ORF">OM075_22680</name>
</gene>
<comment type="pathway">
    <text evidence="1">Lipid metabolism; fatty acid beta-oxidation.</text>
</comment>
<dbReference type="InterPro" id="IPR022694">
    <property type="entry name" value="3-OHacyl-CoA_DH"/>
</dbReference>
<sequence length="300" mass="33168">MEIKKVMIAGGGVLGSQVAWQTAFHGFMVTVYDAFEKGIETSKSYHQEFAQLFLTQRGASQQQVNDTLSRISYTTNLQEAVDGVDMVSESVPEDMELKVKFWTELGKVAPADTIFTTNTSSTLPSFYAEASGRPEKFLALHFATGGIWDANIAEVMGQAQTKDDIYEQVVDFAKAIGMVAIPVKKENPGYVMNAVFIPFLLSGLDLVINEISTPEYVDKTWVISTKSTYGPCAFMDIVGMGTVYHTLESLAVAHNDESFNKRAQWVKENFIDKGKMGMATGEGFYKYPNPAYASPEFLKN</sequence>
<dbReference type="GO" id="GO:0003857">
    <property type="term" value="F:(3S)-3-hydroxyacyl-CoA dehydrogenase (NAD+) activity"/>
    <property type="evidence" value="ECO:0007669"/>
    <property type="project" value="UniProtKB-EC"/>
</dbReference>
<evidence type="ECO:0000256" key="1">
    <source>
        <dbReference type="ARBA" id="ARBA00005005"/>
    </source>
</evidence>
<dbReference type="PANTHER" id="PTHR43561">
    <property type="match status" value="1"/>
</dbReference>
<evidence type="ECO:0000259" key="8">
    <source>
        <dbReference type="Pfam" id="PF00725"/>
    </source>
</evidence>
<evidence type="ECO:0000256" key="5">
    <source>
        <dbReference type="ARBA" id="ARBA00023098"/>
    </source>
</evidence>
<evidence type="ECO:0000313" key="10">
    <source>
        <dbReference type="EMBL" id="MCW3789288.1"/>
    </source>
</evidence>
<proteinExistence type="predicted"/>
<keyword evidence="5" id="KW-0443">Lipid metabolism</keyword>
<keyword evidence="2" id="KW-0276">Fatty acid metabolism</keyword>
<dbReference type="Gene3D" id="1.10.1040.10">
    <property type="entry name" value="N-(1-d-carboxylethyl)-l-norvaline Dehydrogenase, domain 2"/>
    <property type="match status" value="1"/>
</dbReference>
<dbReference type="GO" id="GO:0070403">
    <property type="term" value="F:NAD+ binding"/>
    <property type="evidence" value="ECO:0007669"/>
    <property type="project" value="InterPro"/>
</dbReference>
<evidence type="ECO:0000259" key="9">
    <source>
        <dbReference type="Pfam" id="PF02737"/>
    </source>
</evidence>
<name>A0AAE3SIJ0_9BACT</name>
<dbReference type="Proteomes" id="UP001209229">
    <property type="component" value="Unassembled WGS sequence"/>
</dbReference>
<dbReference type="RefSeq" id="WP_301192843.1">
    <property type="nucleotide sequence ID" value="NZ_JAPDPJ010000096.1"/>
</dbReference>
<evidence type="ECO:0000256" key="4">
    <source>
        <dbReference type="ARBA" id="ARBA00023027"/>
    </source>
</evidence>
<dbReference type="NCBIfam" id="NF006143">
    <property type="entry name" value="PRK08293.1"/>
    <property type="match status" value="1"/>
</dbReference>
<dbReference type="PANTHER" id="PTHR43561:SF3">
    <property type="entry name" value="HYDROXYACYL-COENZYME A DEHYDROGENASE, MITOCHONDRIAL"/>
    <property type="match status" value="1"/>
</dbReference>
<dbReference type="Pfam" id="PF00725">
    <property type="entry name" value="3HCDH"/>
    <property type="match status" value="1"/>
</dbReference>
<dbReference type="PIRSF" id="PIRSF000105">
    <property type="entry name" value="HCDH"/>
    <property type="match status" value="1"/>
</dbReference>
<dbReference type="Gene3D" id="3.40.50.720">
    <property type="entry name" value="NAD(P)-binding Rossmann-like Domain"/>
    <property type="match status" value="1"/>
</dbReference>
<dbReference type="InterPro" id="IPR013328">
    <property type="entry name" value="6PGD_dom2"/>
</dbReference>
<evidence type="ECO:0000256" key="7">
    <source>
        <dbReference type="PIRSR" id="PIRSR000105-1"/>
    </source>
</evidence>
<accession>A0AAE3SIJ0</accession>
<dbReference type="InterPro" id="IPR006108">
    <property type="entry name" value="3HC_DH_C"/>
</dbReference>
<comment type="catalytic activity">
    <reaction evidence="6">
        <text>a (3S)-3-hydroxyacyl-CoA + NAD(+) = a 3-oxoacyl-CoA + NADH + H(+)</text>
        <dbReference type="Rhea" id="RHEA:22432"/>
        <dbReference type="ChEBI" id="CHEBI:15378"/>
        <dbReference type="ChEBI" id="CHEBI:57318"/>
        <dbReference type="ChEBI" id="CHEBI:57540"/>
        <dbReference type="ChEBI" id="CHEBI:57945"/>
        <dbReference type="ChEBI" id="CHEBI:90726"/>
        <dbReference type="EC" id="1.1.1.35"/>
    </reaction>
</comment>
<dbReference type="GO" id="GO:0006635">
    <property type="term" value="P:fatty acid beta-oxidation"/>
    <property type="evidence" value="ECO:0007669"/>
    <property type="project" value="TreeGrafter"/>
</dbReference>
<dbReference type="InterPro" id="IPR036291">
    <property type="entry name" value="NAD(P)-bd_dom_sf"/>
</dbReference>
<protein>
    <submittedName>
        <fullName evidence="10">3-hydroxyacyl-CoA dehydrogenase</fullName>
        <ecNumber evidence="10">1.1.1.35</ecNumber>
    </submittedName>
</protein>
<dbReference type="SUPFAM" id="SSF48179">
    <property type="entry name" value="6-phosphogluconate dehydrogenase C-terminal domain-like"/>
    <property type="match status" value="1"/>
</dbReference>
<dbReference type="AlphaFoldDB" id="A0AAE3SIJ0"/>
<reference evidence="10" key="1">
    <citation type="submission" date="2022-10" db="EMBL/GenBank/DDBJ databases">
        <authorList>
            <person name="Yu W.X."/>
        </authorList>
    </citation>
    <scope>NUCLEOTIDE SEQUENCE</scope>
    <source>
        <strain evidence="10">AAT</strain>
    </source>
</reference>